<gene>
    <name evidence="8" type="ORF">CARUB_v10024732mg</name>
</gene>
<dbReference type="STRING" id="81985.R0FZJ4"/>
<dbReference type="InterPro" id="IPR033264">
    <property type="entry name" value="BZR"/>
</dbReference>
<keyword evidence="9" id="KW-1185">Reference proteome</keyword>
<dbReference type="GO" id="GO:0006351">
    <property type="term" value="P:DNA-templated transcription"/>
    <property type="evidence" value="ECO:0007669"/>
    <property type="project" value="InterPro"/>
</dbReference>
<comment type="similarity">
    <text evidence="1 5">Belongs to the BZR/LAT61 family.</text>
</comment>
<comment type="subcellular location">
    <subcellularLocation>
        <location evidence="5">Nucleus</location>
    </subcellularLocation>
</comment>
<comment type="function">
    <text evidence="5">Functions in brassinosteroid signaling. May function as transcriptional repressor.</text>
</comment>
<evidence type="ECO:0000259" key="7">
    <source>
        <dbReference type="Pfam" id="PF05687"/>
    </source>
</evidence>
<name>R0FZJ4_9BRAS</name>
<evidence type="ECO:0000313" key="9">
    <source>
        <dbReference type="Proteomes" id="UP000029121"/>
    </source>
</evidence>
<evidence type="ECO:0000256" key="5">
    <source>
        <dbReference type="RuleBase" id="RU369040"/>
    </source>
</evidence>
<dbReference type="PANTHER" id="PTHR31506:SF2">
    <property type="entry name" value="BES1_BZR1 HOMOLOG PROTEIN 3"/>
    <property type="match status" value="1"/>
</dbReference>
<keyword evidence="3 5" id="KW-0238">DNA-binding</keyword>
<reference evidence="9" key="1">
    <citation type="journal article" date="2013" name="Nat. Genet.">
        <title>The Capsella rubella genome and the genomic consequences of rapid mating system evolution.</title>
        <authorList>
            <person name="Slotte T."/>
            <person name="Hazzouri K.M."/>
            <person name="Agren J.A."/>
            <person name="Koenig D."/>
            <person name="Maumus F."/>
            <person name="Guo Y.L."/>
            <person name="Steige K."/>
            <person name="Platts A.E."/>
            <person name="Escobar J.S."/>
            <person name="Newman L.K."/>
            <person name="Wang W."/>
            <person name="Mandakova T."/>
            <person name="Vello E."/>
            <person name="Smith L.M."/>
            <person name="Henz S.R."/>
            <person name="Steffen J."/>
            <person name="Takuno S."/>
            <person name="Brandvain Y."/>
            <person name="Coop G."/>
            <person name="Andolfatto P."/>
            <person name="Hu T.T."/>
            <person name="Blanchette M."/>
            <person name="Clark R.M."/>
            <person name="Quesneville H."/>
            <person name="Nordborg M."/>
            <person name="Gaut B.S."/>
            <person name="Lysak M.A."/>
            <person name="Jenkins J."/>
            <person name="Grimwood J."/>
            <person name="Chapman J."/>
            <person name="Prochnik S."/>
            <person name="Shu S."/>
            <person name="Rokhsar D."/>
            <person name="Schmutz J."/>
            <person name="Weigel D."/>
            <person name="Wright S.I."/>
        </authorList>
    </citation>
    <scope>NUCLEOTIDE SEQUENCE [LARGE SCALE GENOMIC DNA]</scope>
    <source>
        <strain evidence="9">cv. Monte Gargano</strain>
    </source>
</reference>
<feature type="domain" description="BES1/BZR1 plant transcription factor N-terminal" evidence="7">
    <location>
        <begin position="28"/>
        <end position="67"/>
    </location>
</feature>
<dbReference type="GO" id="GO:0003677">
    <property type="term" value="F:DNA binding"/>
    <property type="evidence" value="ECO:0007669"/>
    <property type="project" value="UniProtKB-UniRule"/>
</dbReference>
<evidence type="ECO:0000256" key="4">
    <source>
        <dbReference type="ARBA" id="ARBA00023163"/>
    </source>
</evidence>
<evidence type="ECO:0000256" key="1">
    <source>
        <dbReference type="ARBA" id="ARBA00005909"/>
    </source>
</evidence>
<accession>R0FZJ4</accession>
<dbReference type="AlphaFoldDB" id="R0FZJ4"/>
<sequence>MRLELRSNRFNSENDDARGRHRKMMIGRTRNGERAIAAKTFSGLRIHGNFKLPKHCENNEVLKAFCKLQIVTVPMNEKKRLRLIRVCLTIRNMC</sequence>
<keyword evidence="2 5" id="KW-0805">Transcription regulation</keyword>
<dbReference type="Proteomes" id="UP000029121">
    <property type="component" value="Unassembled WGS sequence"/>
</dbReference>
<proteinExistence type="inferred from homology"/>
<dbReference type="EMBL" id="KB870808">
    <property type="protein sequence ID" value="EOA28517.1"/>
    <property type="molecule type" value="Genomic_DNA"/>
</dbReference>
<evidence type="ECO:0000256" key="2">
    <source>
        <dbReference type="ARBA" id="ARBA00023015"/>
    </source>
</evidence>
<dbReference type="InterPro" id="IPR008540">
    <property type="entry name" value="BES1_N"/>
</dbReference>
<keyword evidence="5" id="KW-1070">Brassinosteroid signaling pathway</keyword>
<keyword evidence="4 5" id="KW-0804">Transcription</keyword>
<organism evidence="8 9">
    <name type="scientific">Capsella rubella</name>
    <dbReference type="NCBI Taxonomy" id="81985"/>
    <lineage>
        <taxon>Eukaryota</taxon>
        <taxon>Viridiplantae</taxon>
        <taxon>Streptophyta</taxon>
        <taxon>Embryophyta</taxon>
        <taxon>Tracheophyta</taxon>
        <taxon>Spermatophyta</taxon>
        <taxon>Magnoliopsida</taxon>
        <taxon>eudicotyledons</taxon>
        <taxon>Gunneridae</taxon>
        <taxon>Pentapetalae</taxon>
        <taxon>rosids</taxon>
        <taxon>malvids</taxon>
        <taxon>Brassicales</taxon>
        <taxon>Brassicaceae</taxon>
        <taxon>Camelineae</taxon>
        <taxon>Capsella</taxon>
    </lineage>
</organism>
<dbReference type="Pfam" id="PF05687">
    <property type="entry name" value="BES1_N"/>
    <property type="match status" value="1"/>
</dbReference>
<evidence type="ECO:0000256" key="6">
    <source>
        <dbReference type="SAM" id="MobiDB-lite"/>
    </source>
</evidence>
<dbReference type="GO" id="GO:0003700">
    <property type="term" value="F:DNA-binding transcription factor activity"/>
    <property type="evidence" value="ECO:0007669"/>
    <property type="project" value="UniProtKB-UniRule"/>
</dbReference>
<dbReference type="GO" id="GO:0009742">
    <property type="term" value="P:brassinosteroid mediated signaling pathway"/>
    <property type="evidence" value="ECO:0007669"/>
    <property type="project" value="UniProtKB-UniRule"/>
</dbReference>
<evidence type="ECO:0000256" key="3">
    <source>
        <dbReference type="ARBA" id="ARBA00023125"/>
    </source>
</evidence>
<feature type="region of interest" description="Disordered" evidence="6">
    <location>
        <begin position="1"/>
        <end position="23"/>
    </location>
</feature>
<dbReference type="GO" id="GO:0005634">
    <property type="term" value="C:nucleus"/>
    <property type="evidence" value="ECO:0007669"/>
    <property type="project" value="UniProtKB-SubCell"/>
</dbReference>
<evidence type="ECO:0000313" key="8">
    <source>
        <dbReference type="EMBL" id="EOA28517.1"/>
    </source>
</evidence>
<protein>
    <recommendedName>
        <fullName evidence="5">Protein BZR1 homolog</fullName>
    </recommendedName>
    <alternativeName>
        <fullName evidence="5">Protein BRASSINAZOLE-RESISTANT 1 homolog</fullName>
    </alternativeName>
</protein>
<dbReference type="PANTHER" id="PTHR31506">
    <property type="entry name" value="BES1/BZR1 HOMOLOG PROTEIN 3-RELATED"/>
    <property type="match status" value="1"/>
</dbReference>